<accession>A0A323TJI1</accession>
<dbReference type="RefSeq" id="WP_110608917.1">
    <property type="nucleotide sequence ID" value="NZ_PDOD01000001.1"/>
</dbReference>
<sequence length="86" mass="9608">MNIDYQTLINGIFVCGLPAVNDVIKNENVKAIVDLRAEAKEDTIPGNVIYRNVPLIDGEPNQTKLLKEAVTEVIQFYKGDKQVVLH</sequence>
<dbReference type="InterPro" id="IPR029021">
    <property type="entry name" value="Prot-tyrosine_phosphatase-like"/>
</dbReference>
<dbReference type="OrthoDB" id="2893105at2"/>
<dbReference type="EMBL" id="PDOD01000001">
    <property type="protein sequence ID" value="PYZ95282.1"/>
    <property type="molecule type" value="Genomic_DNA"/>
</dbReference>
<dbReference type="SUPFAM" id="SSF52799">
    <property type="entry name" value="(Phosphotyrosine protein) phosphatases II"/>
    <property type="match status" value="1"/>
</dbReference>
<evidence type="ECO:0008006" key="3">
    <source>
        <dbReference type="Google" id="ProtNLM"/>
    </source>
</evidence>
<organism evidence="1 2">
    <name type="scientific">Salipaludibacillus keqinensis</name>
    <dbReference type="NCBI Taxonomy" id="2045207"/>
    <lineage>
        <taxon>Bacteria</taxon>
        <taxon>Bacillati</taxon>
        <taxon>Bacillota</taxon>
        <taxon>Bacilli</taxon>
        <taxon>Bacillales</taxon>
        <taxon>Bacillaceae</taxon>
    </lineage>
</organism>
<keyword evidence="2" id="KW-1185">Reference proteome</keyword>
<name>A0A323TJI1_9BACI</name>
<gene>
    <name evidence="1" type="ORF">CR194_07160</name>
</gene>
<reference evidence="1 2" key="1">
    <citation type="submission" date="2017-10" db="EMBL/GenBank/DDBJ databases">
        <title>Bacillus sp. nov., a halophilic bacterium isolated from a Keqin Lake.</title>
        <authorList>
            <person name="Wang H."/>
        </authorList>
    </citation>
    <scope>NUCLEOTIDE SEQUENCE [LARGE SCALE GENOMIC DNA]</scope>
    <source>
        <strain evidence="1 2">KQ-12</strain>
    </source>
</reference>
<dbReference type="AlphaFoldDB" id="A0A323TJI1"/>
<comment type="caution">
    <text evidence="1">The sequence shown here is derived from an EMBL/GenBank/DDBJ whole genome shotgun (WGS) entry which is preliminary data.</text>
</comment>
<protein>
    <recommendedName>
        <fullName evidence="3">Rhodanese domain-containing protein</fullName>
    </recommendedName>
</protein>
<evidence type="ECO:0000313" key="2">
    <source>
        <dbReference type="Proteomes" id="UP000248214"/>
    </source>
</evidence>
<evidence type="ECO:0000313" key="1">
    <source>
        <dbReference type="EMBL" id="PYZ95282.1"/>
    </source>
</evidence>
<proteinExistence type="predicted"/>
<dbReference type="Proteomes" id="UP000248214">
    <property type="component" value="Unassembled WGS sequence"/>
</dbReference>